<feature type="transmembrane region" description="Helical" evidence="1">
    <location>
        <begin position="206"/>
        <end position="229"/>
    </location>
</feature>
<dbReference type="KEGG" id="hnv:DDQ68_14400"/>
<sequence length="506" mass="55511">MAANAYLPWRHRPAVLLALAGAVYALVSLVNHYNFRTAALDLGLAAQVVGDWAHLRAATTTLLLDSPPTNFLSVHFSLTPALAVPLYWLVGGAWALLLLQLGAVLLGGLGVWRYARALGASAGEAQWALAFFSVQWGLFSALGFDYHDNVVGAMALPWLALWVAQGRWAPAAAAGGLLLVSKENMALWLVFVLLGLAWQHRGRRGVALGLGLAAAGALGYFLLITRWAMPTLDAAHRPFGQAVRYQQWGPTVPAAAANLLRHPALLWQALFQNTLPDAAYNYVKLEFWLALLCSGGLALLRRPWYALMLAPVIGQKLLANDPALWGINSQYSIEFAPVLAMAMADALRHWPAGAPARRRAWPLALAGAAIFTLVTLYTRQSKWYDRTTTNFLTGRHYRSPYDRAALRAALARLPAGGPVSAQSNLTPHLPAPRRLYLFPALHDAQYVVLLRQPTMAAAWPLRPEQSLQALAQLRQRPDFRVFYEDAQLVIFARRGPVRNPAEVLQF</sequence>
<feature type="transmembrane region" description="Helical" evidence="1">
    <location>
        <begin position="86"/>
        <end position="115"/>
    </location>
</feature>
<evidence type="ECO:0000313" key="2">
    <source>
        <dbReference type="EMBL" id="AWM33875.1"/>
    </source>
</evidence>
<dbReference type="EMBL" id="CP029145">
    <property type="protein sequence ID" value="AWM33875.1"/>
    <property type="molecule type" value="Genomic_DNA"/>
</dbReference>
<evidence type="ECO:0000256" key="1">
    <source>
        <dbReference type="SAM" id="Phobius"/>
    </source>
</evidence>
<keyword evidence="1" id="KW-0812">Transmembrane</keyword>
<proteinExistence type="predicted"/>
<protein>
    <recommendedName>
        <fullName evidence="4">DUF2079 domain-containing protein</fullName>
    </recommendedName>
</protein>
<accession>A0A2Z3GS55</accession>
<feature type="transmembrane region" description="Helical" evidence="1">
    <location>
        <begin position="14"/>
        <end position="33"/>
    </location>
</feature>
<name>A0A2Z3GS55_9BACT</name>
<dbReference type="RefSeq" id="WP_109656927.1">
    <property type="nucleotide sequence ID" value="NZ_CP029145.1"/>
</dbReference>
<reference evidence="3" key="1">
    <citation type="submission" date="2018-04" db="EMBL/GenBank/DDBJ databases">
        <title>Complete genome of Antarctic heterotrophic bacterium Hymenobacter nivis.</title>
        <authorList>
            <person name="Terashima M."/>
        </authorList>
    </citation>
    <scope>NUCLEOTIDE SEQUENCE [LARGE SCALE GENOMIC DNA]</scope>
    <source>
        <strain evidence="3">NBRC 111535</strain>
    </source>
</reference>
<gene>
    <name evidence="2" type="ORF">DDQ68_14400</name>
</gene>
<dbReference type="Pfam" id="PF09852">
    <property type="entry name" value="DUF2079"/>
    <property type="match status" value="1"/>
</dbReference>
<dbReference type="Proteomes" id="UP000245999">
    <property type="component" value="Chromosome"/>
</dbReference>
<feature type="transmembrane region" description="Helical" evidence="1">
    <location>
        <begin position="127"/>
        <end position="147"/>
    </location>
</feature>
<evidence type="ECO:0000313" key="3">
    <source>
        <dbReference type="Proteomes" id="UP000245999"/>
    </source>
</evidence>
<dbReference type="InterPro" id="IPR018650">
    <property type="entry name" value="STSV1_Orf64"/>
</dbReference>
<feature type="transmembrane region" description="Helical" evidence="1">
    <location>
        <begin position="167"/>
        <end position="194"/>
    </location>
</feature>
<evidence type="ECO:0008006" key="4">
    <source>
        <dbReference type="Google" id="ProtNLM"/>
    </source>
</evidence>
<keyword evidence="1" id="KW-0472">Membrane</keyword>
<keyword evidence="1" id="KW-1133">Transmembrane helix</keyword>
<organism evidence="2 3">
    <name type="scientific">Hymenobacter nivis</name>
    <dbReference type="NCBI Taxonomy" id="1850093"/>
    <lineage>
        <taxon>Bacteria</taxon>
        <taxon>Pseudomonadati</taxon>
        <taxon>Bacteroidota</taxon>
        <taxon>Cytophagia</taxon>
        <taxon>Cytophagales</taxon>
        <taxon>Hymenobacteraceae</taxon>
        <taxon>Hymenobacter</taxon>
    </lineage>
</organism>
<dbReference type="OrthoDB" id="866547at2"/>
<dbReference type="AlphaFoldDB" id="A0A2Z3GS55"/>
<keyword evidence="3" id="KW-1185">Reference proteome</keyword>